<protein>
    <submittedName>
        <fullName evidence="1">Uncharacterized protein</fullName>
    </submittedName>
</protein>
<proteinExistence type="predicted"/>
<dbReference type="Proteomes" id="UP000053841">
    <property type="component" value="Unassembled WGS sequence"/>
</dbReference>
<gene>
    <name evidence="1" type="ORF">COCCADRAFT_85039</name>
</gene>
<reference evidence="1 2" key="1">
    <citation type="journal article" date="2013" name="PLoS Genet.">
        <title>Comparative genome structure, secondary metabolite, and effector coding capacity across Cochliobolus pathogens.</title>
        <authorList>
            <person name="Condon B.J."/>
            <person name="Leng Y."/>
            <person name="Wu D."/>
            <person name="Bushley K.E."/>
            <person name="Ohm R.A."/>
            <person name="Otillar R."/>
            <person name="Martin J."/>
            <person name="Schackwitz W."/>
            <person name="Grimwood J."/>
            <person name="MohdZainudin N."/>
            <person name="Xue C."/>
            <person name="Wang R."/>
            <person name="Manning V.A."/>
            <person name="Dhillon B."/>
            <person name="Tu Z.J."/>
            <person name="Steffenson B.J."/>
            <person name="Salamov A."/>
            <person name="Sun H."/>
            <person name="Lowry S."/>
            <person name="LaButti K."/>
            <person name="Han J."/>
            <person name="Copeland A."/>
            <person name="Lindquist E."/>
            <person name="Barry K."/>
            <person name="Schmutz J."/>
            <person name="Baker S.E."/>
            <person name="Ciuffetti L.M."/>
            <person name="Grigoriev I.V."/>
            <person name="Zhong S."/>
            <person name="Turgeon B.G."/>
        </authorList>
    </citation>
    <scope>NUCLEOTIDE SEQUENCE [LARGE SCALE GENOMIC DNA]</scope>
    <source>
        <strain evidence="1 2">26-R-13</strain>
    </source>
</reference>
<sequence length="56" mass="6489">RRRRLSAAVHRRKNGVQTTIKMRPSPYRLNRPSAKAPQLTHLTTFSPPLSPSYFGW</sequence>
<dbReference type="RefSeq" id="XP_007708089.1">
    <property type="nucleotide sequence ID" value="XM_007709899.1"/>
</dbReference>
<feature type="non-terminal residue" evidence="1">
    <location>
        <position position="1"/>
    </location>
</feature>
<dbReference type="HOGENOM" id="CLU_3037823_0_0_1"/>
<organism evidence="1 2">
    <name type="scientific">Cochliobolus carbonum (strain 26-R-13)</name>
    <name type="common">Maize leaf spot fungus</name>
    <name type="synonym">Bipolaris zeicola</name>
    <dbReference type="NCBI Taxonomy" id="930089"/>
    <lineage>
        <taxon>Eukaryota</taxon>
        <taxon>Fungi</taxon>
        <taxon>Dikarya</taxon>
        <taxon>Ascomycota</taxon>
        <taxon>Pezizomycotina</taxon>
        <taxon>Dothideomycetes</taxon>
        <taxon>Pleosporomycetidae</taxon>
        <taxon>Pleosporales</taxon>
        <taxon>Pleosporineae</taxon>
        <taxon>Pleosporaceae</taxon>
        <taxon>Bipolaris</taxon>
    </lineage>
</organism>
<accession>W6YDK0</accession>
<name>W6YDK0_COCC2</name>
<dbReference type="KEGG" id="bze:COCCADRAFT_85039"/>
<dbReference type="EMBL" id="KI964549">
    <property type="protein sequence ID" value="EUC37582.1"/>
    <property type="molecule type" value="Genomic_DNA"/>
</dbReference>
<keyword evidence="2" id="KW-1185">Reference proteome</keyword>
<dbReference type="GeneID" id="19151878"/>
<dbReference type="AlphaFoldDB" id="W6YDK0"/>
<evidence type="ECO:0000313" key="2">
    <source>
        <dbReference type="Proteomes" id="UP000053841"/>
    </source>
</evidence>
<evidence type="ECO:0000313" key="1">
    <source>
        <dbReference type="EMBL" id="EUC37582.1"/>
    </source>
</evidence>